<keyword evidence="6" id="KW-0636">Prenylation</keyword>
<evidence type="ECO:0000256" key="3">
    <source>
        <dbReference type="ARBA" id="ARBA00023136"/>
    </source>
</evidence>
<name>A0A1J4JYQ9_9EUKA</name>
<dbReference type="VEuPathDB" id="TrichDB:TRFO_28929"/>
<dbReference type="Gene3D" id="1.20.5.110">
    <property type="match status" value="1"/>
</dbReference>
<dbReference type="RefSeq" id="XP_068356752.1">
    <property type="nucleotide sequence ID" value="XM_068506466.1"/>
</dbReference>
<dbReference type="InterPro" id="IPR042855">
    <property type="entry name" value="V_SNARE_CC"/>
</dbReference>
<evidence type="ECO:0000256" key="6">
    <source>
        <dbReference type="ARBA" id="ARBA00023289"/>
    </source>
</evidence>
<dbReference type="EMBL" id="MLAK01000820">
    <property type="protein sequence ID" value="OHT03616.1"/>
    <property type="molecule type" value="Genomic_DNA"/>
</dbReference>
<protein>
    <submittedName>
        <fullName evidence="11">SNARE protein</fullName>
    </submittedName>
</protein>
<evidence type="ECO:0000256" key="5">
    <source>
        <dbReference type="ARBA" id="ARBA00023288"/>
    </source>
</evidence>
<organism evidence="11 12">
    <name type="scientific">Tritrichomonas foetus</name>
    <dbReference type="NCBI Taxonomy" id="1144522"/>
    <lineage>
        <taxon>Eukaryota</taxon>
        <taxon>Metamonada</taxon>
        <taxon>Parabasalia</taxon>
        <taxon>Tritrichomonadida</taxon>
        <taxon>Tritrichomonadidae</taxon>
        <taxon>Tritrichomonas</taxon>
    </lineage>
</organism>
<dbReference type="Pfam" id="PF00957">
    <property type="entry name" value="Synaptobrevin"/>
    <property type="match status" value="1"/>
</dbReference>
<feature type="domain" description="Longin" evidence="9">
    <location>
        <begin position="7"/>
        <end position="100"/>
    </location>
</feature>
<dbReference type="GO" id="GO:0005484">
    <property type="term" value="F:SNAP receptor activity"/>
    <property type="evidence" value="ECO:0007669"/>
    <property type="project" value="TreeGrafter"/>
</dbReference>
<dbReference type="CDD" id="cd14824">
    <property type="entry name" value="Longin"/>
    <property type="match status" value="1"/>
</dbReference>
<dbReference type="AlphaFoldDB" id="A0A1J4JYQ9"/>
<evidence type="ECO:0000256" key="2">
    <source>
        <dbReference type="ARBA" id="ARBA00022481"/>
    </source>
</evidence>
<evidence type="ECO:0000259" key="10">
    <source>
        <dbReference type="PROSITE" id="PS50892"/>
    </source>
</evidence>
<evidence type="ECO:0000259" key="9">
    <source>
        <dbReference type="PROSITE" id="PS50859"/>
    </source>
</evidence>
<dbReference type="SUPFAM" id="SSF64356">
    <property type="entry name" value="SNARE-like"/>
    <property type="match status" value="1"/>
</dbReference>
<keyword evidence="2" id="KW-0488">Methylation</keyword>
<comment type="caution">
    <text evidence="11">The sequence shown here is derived from an EMBL/GenBank/DDBJ whole genome shotgun (WGS) entry which is preliminary data.</text>
</comment>
<gene>
    <name evidence="11" type="ORF">TRFO_28929</name>
</gene>
<dbReference type="GO" id="GO:0006888">
    <property type="term" value="P:endoplasmic reticulum to Golgi vesicle-mediated transport"/>
    <property type="evidence" value="ECO:0007669"/>
    <property type="project" value="TreeGrafter"/>
</dbReference>
<dbReference type="PANTHER" id="PTHR45806">
    <property type="entry name" value="SYNAPTOBREVIN HOMOLOG YKT6"/>
    <property type="match status" value="1"/>
</dbReference>
<keyword evidence="3" id="KW-0472">Membrane</keyword>
<dbReference type="PANTHER" id="PTHR45806:SF1">
    <property type="entry name" value="SYNAPTOBREVIN HOMOLOG YKT6"/>
    <property type="match status" value="1"/>
</dbReference>
<accession>A0A1J4JYQ9</accession>
<evidence type="ECO:0000256" key="7">
    <source>
        <dbReference type="ARBA" id="ARBA00046278"/>
    </source>
</evidence>
<evidence type="ECO:0000313" key="11">
    <source>
        <dbReference type="EMBL" id="OHT03616.1"/>
    </source>
</evidence>
<keyword evidence="12" id="KW-1185">Reference proteome</keyword>
<evidence type="ECO:0000313" key="12">
    <source>
        <dbReference type="Proteomes" id="UP000179807"/>
    </source>
</evidence>
<evidence type="ECO:0000256" key="1">
    <source>
        <dbReference type="ARBA" id="ARBA00008025"/>
    </source>
</evidence>
<evidence type="ECO:0000256" key="8">
    <source>
        <dbReference type="PROSITE-ProRule" id="PRU00290"/>
    </source>
</evidence>
<dbReference type="OrthoDB" id="27923at2759"/>
<dbReference type="Pfam" id="PF13774">
    <property type="entry name" value="Longin"/>
    <property type="match status" value="1"/>
</dbReference>
<dbReference type="PROSITE" id="PS50892">
    <property type="entry name" value="V_SNARE"/>
    <property type="match status" value="1"/>
</dbReference>
<keyword evidence="5" id="KW-0449">Lipoprotein</keyword>
<dbReference type="Gene3D" id="3.30.450.50">
    <property type="entry name" value="Longin domain"/>
    <property type="match status" value="1"/>
</dbReference>
<dbReference type="GO" id="GO:0005794">
    <property type="term" value="C:Golgi apparatus"/>
    <property type="evidence" value="ECO:0007669"/>
    <property type="project" value="TreeGrafter"/>
</dbReference>
<keyword evidence="4" id="KW-0564">Palmitate</keyword>
<dbReference type="InterPro" id="IPR011012">
    <property type="entry name" value="Longin-like_dom_sf"/>
</dbReference>
<sequence length="190" mass="21383">MKLYAIYLFRTVGEKATIVDSAKDFSDVGWMYRKNCVEICDFASTQLAQSKNPQQRVSAEEKDFLFHAFRKDNVCAVLVGTKDYPSRAAFSILREVMSEYDQCGGNLPDGKCKTIQRGIVEYQNPEKADKMAQIHANLDQTREIMVTNLEKAIGRGESLNELAQKSETISAQSKMFAREASKLNSCCTII</sequence>
<proteinExistence type="inferred from homology"/>
<evidence type="ECO:0000256" key="4">
    <source>
        <dbReference type="ARBA" id="ARBA00023139"/>
    </source>
</evidence>
<comment type="subcellular location">
    <subcellularLocation>
        <location evidence="7">Endomembrane system</location>
        <topology evidence="7">Lipid-anchor</topology>
        <orientation evidence="7">Cytoplasmic side</orientation>
    </subcellularLocation>
</comment>
<dbReference type="InterPro" id="IPR010908">
    <property type="entry name" value="Longin_dom"/>
</dbReference>
<keyword evidence="8" id="KW-0175">Coiled coil</keyword>
<feature type="domain" description="V-SNARE coiled-coil homology" evidence="10">
    <location>
        <begin position="130"/>
        <end position="190"/>
    </location>
</feature>
<reference evidence="11" key="1">
    <citation type="submission" date="2016-10" db="EMBL/GenBank/DDBJ databases">
        <authorList>
            <person name="Benchimol M."/>
            <person name="Almeida L.G."/>
            <person name="Vasconcelos A.T."/>
            <person name="Perreira-Neves A."/>
            <person name="Rosa I.A."/>
            <person name="Tasca T."/>
            <person name="Bogo M.R."/>
            <person name="de Souza W."/>
        </authorList>
    </citation>
    <scope>NUCLEOTIDE SEQUENCE [LARGE SCALE GENOMIC DNA]</scope>
    <source>
        <strain evidence="11">K</strain>
    </source>
</reference>
<dbReference type="Proteomes" id="UP000179807">
    <property type="component" value="Unassembled WGS sequence"/>
</dbReference>
<dbReference type="SMART" id="SM01270">
    <property type="entry name" value="Longin"/>
    <property type="match status" value="1"/>
</dbReference>
<comment type="similarity">
    <text evidence="1">Belongs to the synaptobrevin family.</text>
</comment>
<dbReference type="GeneID" id="94841170"/>
<dbReference type="SUPFAM" id="SSF58038">
    <property type="entry name" value="SNARE fusion complex"/>
    <property type="match status" value="1"/>
</dbReference>
<dbReference type="PROSITE" id="PS50859">
    <property type="entry name" value="LONGIN"/>
    <property type="match status" value="1"/>
</dbReference>